<dbReference type="EnsemblPlants" id="OBART02G22270.1">
    <property type="protein sequence ID" value="OBART02G22270.1"/>
    <property type="gene ID" value="OBART02G22270"/>
</dbReference>
<dbReference type="Gramene" id="OBART02G22270.1">
    <property type="protein sequence ID" value="OBART02G22270.1"/>
    <property type="gene ID" value="OBART02G22270"/>
</dbReference>
<keyword evidence="2" id="KW-0732">Signal</keyword>
<accession>A0A0D3F703</accession>
<dbReference type="HOGENOM" id="CLU_156143_0_0_1"/>
<dbReference type="Proteomes" id="UP000026960">
    <property type="component" value="Chromosome 2"/>
</dbReference>
<reference evidence="3" key="1">
    <citation type="journal article" date="2009" name="Rice">
        <title>De Novo Next Generation Sequencing of Plant Genomes.</title>
        <authorList>
            <person name="Rounsley S."/>
            <person name="Marri P.R."/>
            <person name="Yu Y."/>
            <person name="He R."/>
            <person name="Sisneros N."/>
            <person name="Goicoechea J.L."/>
            <person name="Lee S.J."/>
            <person name="Angelova A."/>
            <person name="Kudrna D."/>
            <person name="Luo M."/>
            <person name="Affourtit J."/>
            <person name="Desany B."/>
            <person name="Knight J."/>
            <person name="Niazi F."/>
            <person name="Egholm M."/>
            <person name="Wing R.A."/>
        </authorList>
    </citation>
    <scope>NUCLEOTIDE SEQUENCE [LARGE SCALE GENOMIC DNA]</scope>
    <source>
        <strain evidence="3">cv. IRGC 105608</strain>
    </source>
</reference>
<feature type="signal peptide" evidence="2">
    <location>
        <begin position="1"/>
        <end position="24"/>
    </location>
</feature>
<evidence type="ECO:0000313" key="4">
    <source>
        <dbReference type="Proteomes" id="UP000026960"/>
    </source>
</evidence>
<evidence type="ECO:0000256" key="1">
    <source>
        <dbReference type="SAM" id="MobiDB-lite"/>
    </source>
</evidence>
<proteinExistence type="predicted"/>
<protein>
    <recommendedName>
        <fullName evidence="5">Glycine-rich protein</fullName>
    </recommendedName>
</protein>
<keyword evidence="4" id="KW-1185">Reference proteome</keyword>
<dbReference type="PaxDb" id="65489-OBART02G22270.1"/>
<feature type="chain" id="PRO_5002275522" description="Glycine-rich protein" evidence="2">
    <location>
        <begin position="25"/>
        <end position="135"/>
    </location>
</feature>
<name>A0A0D3F703_9ORYZ</name>
<evidence type="ECO:0008006" key="5">
    <source>
        <dbReference type="Google" id="ProtNLM"/>
    </source>
</evidence>
<sequence length="135" mass="13941">MASKGLLIVSVLLLASAFLATSEADDPEPANTSPGGGGGSSGYGQAGGSTGYNAVSAYYPPPTPAGWPNGGGYSYGSVGQDGSYSYSYGVQYINGDPAGWSGWNNVWWFDRRCPSGACCARGFNGDCFRCCHPWP</sequence>
<feature type="region of interest" description="Disordered" evidence="1">
    <location>
        <begin position="24"/>
        <end position="44"/>
    </location>
</feature>
<evidence type="ECO:0000313" key="3">
    <source>
        <dbReference type="EnsemblPlants" id="OBART02G22270.1"/>
    </source>
</evidence>
<evidence type="ECO:0000256" key="2">
    <source>
        <dbReference type="SAM" id="SignalP"/>
    </source>
</evidence>
<organism evidence="3">
    <name type="scientific">Oryza barthii</name>
    <dbReference type="NCBI Taxonomy" id="65489"/>
    <lineage>
        <taxon>Eukaryota</taxon>
        <taxon>Viridiplantae</taxon>
        <taxon>Streptophyta</taxon>
        <taxon>Embryophyta</taxon>
        <taxon>Tracheophyta</taxon>
        <taxon>Spermatophyta</taxon>
        <taxon>Magnoliopsida</taxon>
        <taxon>Liliopsida</taxon>
        <taxon>Poales</taxon>
        <taxon>Poaceae</taxon>
        <taxon>BOP clade</taxon>
        <taxon>Oryzoideae</taxon>
        <taxon>Oryzeae</taxon>
        <taxon>Oryzinae</taxon>
        <taxon>Oryza</taxon>
    </lineage>
</organism>
<reference evidence="3" key="2">
    <citation type="submission" date="2015-03" db="UniProtKB">
        <authorList>
            <consortium name="EnsemblPlants"/>
        </authorList>
    </citation>
    <scope>IDENTIFICATION</scope>
</reference>
<feature type="compositionally biased region" description="Gly residues" evidence="1">
    <location>
        <begin position="34"/>
        <end position="44"/>
    </location>
</feature>
<dbReference type="AlphaFoldDB" id="A0A0D3F703"/>